<dbReference type="AlphaFoldDB" id="A0A5B7DZ84"/>
<dbReference type="EMBL" id="VSRR010001671">
    <property type="protein sequence ID" value="MPC26920.1"/>
    <property type="molecule type" value="Genomic_DNA"/>
</dbReference>
<organism evidence="1 2">
    <name type="scientific">Portunus trituberculatus</name>
    <name type="common">Swimming crab</name>
    <name type="synonym">Neptunus trituberculatus</name>
    <dbReference type="NCBI Taxonomy" id="210409"/>
    <lineage>
        <taxon>Eukaryota</taxon>
        <taxon>Metazoa</taxon>
        <taxon>Ecdysozoa</taxon>
        <taxon>Arthropoda</taxon>
        <taxon>Crustacea</taxon>
        <taxon>Multicrustacea</taxon>
        <taxon>Malacostraca</taxon>
        <taxon>Eumalacostraca</taxon>
        <taxon>Eucarida</taxon>
        <taxon>Decapoda</taxon>
        <taxon>Pleocyemata</taxon>
        <taxon>Brachyura</taxon>
        <taxon>Eubrachyura</taxon>
        <taxon>Portunoidea</taxon>
        <taxon>Portunidae</taxon>
        <taxon>Portuninae</taxon>
        <taxon>Portunus</taxon>
    </lineage>
</organism>
<gene>
    <name evidence="1" type="ORF">E2C01_020071</name>
</gene>
<sequence length="298" mass="32531">MMGFESTCGRLPDSTLTNLSTTPLMRLNEVKLRNEKENVRGGDIAARETRPPPGLHIAPPALLTGEGRPGGVVFSVATPLPCLRWDRRPLLACPPLFPFQPSNQRRQGAVVFLSFVVVSLRPGPFLSHSSRNQRTPVEGAGRGTARQALPSFRSKRQPQHQVLMVFTSIGNFSVEARPSTLPLVNTTTEERHRILQGPLAPQGGCTAPSQLGSRTLSYLSMFNYFLSIRSPRALSLASPPSPHEGVIVVVVMVVVVVEVMAVVRGVPGGRKAPCEANIVVRYCVQPRRHCNFREPLVP</sequence>
<name>A0A5B7DZ84_PORTR</name>
<protein>
    <submittedName>
        <fullName evidence="1">Uncharacterized protein</fullName>
    </submittedName>
</protein>
<reference evidence="1 2" key="1">
    <citation type="submission" date="2019-05" db="EMBL/GenBank/DDBJ databases">
        <title>Another draft genome of Portunus trituberculatus and its Hox gene families provides insights of decapod evolution.</title>
        <authorList>
            <person name="Jeong J.-H."/>
            <person name="Song I."/>
            <person name="Kim S."/>
            <person name="Choi T."/>
            <person name="Kim D."/>
            <person name="Ryu S."/>
            <person name="Kim W."/>
        </authorList>
    </citation>
    <scope>NUCLEOTIDE SEQUENCE [LARGE SCALE GENOMIC DNA]</scope>
    <source>
        <tissue evidence="1">Muscle</tissue>
    </source>
</reference>
<dbReference type="Proteomes" id="UP000324222">
    <property type="component" value="Unassembled WGS sequence"/>
</dbReference>
<accession>A0A5B7DZ84</accession>
<comment type="caution">
    <text evidence="1">The sequence shown here is derived from an EMBL/GenBank/DDBJ whole genome shotgun (WGS) entry which is preliminary data.</text>
</comment>
<evidence type="ECO:0000313" key="1">
    <source>
        <dbReference type="EMBL" id="MPC26920.1"/>
    </source>
</evidence>
<proteinExistence type="predicted"/>
<evidence type="ECO:0000313" key="2">
    <source>
        <dbReference type="Proteomes" id="UP000324222"/>
    </source>
</evidence>
<keyword evidence="2" id="KW-1185">Reference proteome</keyword>